<gene>
    <name evidence="1" type="ORF">Aory04_000195100</name>
</gene>
<evidence type="ECO:0000313" key="1">
    <source>
        <dbReference type="EMBL" id="GMG24773.1"/>
    </source>
</evidence>
<organism evidence="1 2">
    <name type="scientific">Aspergillus oryzae</name>
    <name type="common">Yellow koji mold</name>
    <dbReference type="NCBI Taxonomy" id="5062"/>
    <lineage>
        <taxon>Eukaryota</taxon>
        <taxon>Fungi</taxon>
        <taxon>Dikarya</taxon>
        <taxon>Ascomycota</taxon>
        <taxon>Pezizomycotina</taxon>
        <taxon>Eurotiomycetes</taxon>
        <taxon>Eurotiomycetidae</taxon>
        <taxon>Eurotiales</taxon>
        <taxon>Aspergillaceae</taxon>
        <taxon>Aspergillus</taxon>
        <taxon>Aspergillus subgen. Circumdati</taxon>
    </lineage>
</organism>
<reference evidence="1" key="1">
    <citation type="submission" date="2023-04" db="EMBL/GenBank/DDBJ databases">
        <title>Aspergillus oryzae NBRC 4228.</title>
        <authorList>
            <person name="Ichikawa N."/>
            <person name="Sato H."/>
            <person name="Tonouchi N."/>
        </authorList>
    </citation>
    <scope>NUCLEOTIDE SEQUENCE</scope>
    <source>
        <strain evidence="1">NBRC 4228</strain>
    </source>
</reference>
<protein>
    <submittedName>
        <fullName evidence="1">Unnamed protein product</fullName>
    </submittedName>
</protein>
<comment type="caution">
    <text evidence="1">The sequence shown here is derived from an EMBL/GenBank/DDBJ whole genome shotgun (WGS) entry which is preliminary data.</text>
</comment>
<dbReference type="EMBL" id="BSYA01000013">
    <property type="protein sequence ID" value="GMG24773.1"/>
    <property type="molecule type" value="Genomic_DNA"/>
</dbReference>
<dbReference type="Proteomes" id="UP001165205">
    <property type="component" value="Unassembled WGS sequence"/>
</dbReference>
<proteinExistence type="predicted"/>
<sequence>MPLTLRPTASGLSSNGLIHRLEETVSDVNAGLRSDLENTIIMTTGSRCLFATIQSTSFARFRHILSRSTAWDFELMQSNLTSLRPCTIHFLDI</sequence>
<name>A0AAN5BSN5_ASPOZ</name>
<accession>A0AAN5BSN5</accession>
<evidence type="ECO:0000313" key="2">
    <source>
        <dbReference type="Proteomes" id="UP001165205"/>
    </source>
</evidence>
<dbReference type="AlphaFoldDB" id="A0AAN5BSN5"/>